<comment type="caution">
    <text evidence="2">The sequence shown here is derived from an EMBL/GenBank/DDBJ whole genome shotgun (WGS) entry which is preliminary data.</text>
</comment>
<dbReference type="Gene3D" id="3.40.630.30">
    <property type="match status" value="1"/>
</dbReference>
<evidence type="ECO:0000259" key="1">
    <source>
        <dbReference type="PROSITE" id="PS51186"/>
    </source>
</evidence>
<protein>
    <submittedName>
        <fullName evidence="2">GNAT family acetyltransferase</fullName>
    </submittedName>
</protein>
<proteinExistence type="predicted"/>
<feature type="domain" description="N-acetyltransferase" evidence="1">
    <location>
        <begin position="46"/>
        <end position="225"/>
    </location>
</feature>
<accession>A0ABR8TMJ7</accession>
<name>A0ABR8TMJ7_9PSED</name>
<dbReference type="InterPro" id="IPR000182">
    <property type="entry name" value="GNAT_dom"/>
</dbReference>
<evidence type="ECO:0000313" key="2">
    <source>
        <dbReference type="EMBL" id="MBD7976996.1"/>
    </source>
</evidence>
<sequence length="235" mass="26991">MSSLLQHSYIARLRRKLEQRGFSQASHLLLVKCARKLTLFKILRGMRLCDVDPDYLKCPSRYTAGFLDEAQLRHYARDPQNELDNSFLSEALAKGDRCYAILEGEKLAAYGWYSCRPTRIDPPDLVLSFNQDYVYMYKGLTHPAYRGQRLHAIGMNLALQSYMKEGLTGMISYVESTNFDSLKSCARLGYQIFGSIYLVRVFGRYLHWRSPACKHHGFTLYDTTPCADGWGARKA</sequence>
<dbReference type="EMBL" id="JACSQG010000002">
    <property type="protein sequence ID" value="MBD7976996.1"/>
    <property type="molecule type" value="Genomic_DNA"/>
</dbReference>
<organism evidence="2 3">
    <name type="scientific">Serpens gallinarum</name>
    <dbReference type="NCBI Taxonomy" id="2763075"/>
    <lineage>
        <taxon>Bacteria</taxon>
        <taxon>Pseudomonadati</taxon>
        <taxon>Pseudomonadota</taxon>
        <taxon>Gammaproteobacteria</taxon>
        <taxon>Pseudomonadales</taxon>
        <taxon>Pseudomonadaceae</taxon>
        <taxon>Pseudomonas</taxon>
    </lineage>
</organism>
<keyword evidence="3" id="KW-1185">Reference proteome</keyword>
<dbReference type="Proteomes" id="UP000611945">
    <property type="component" value="Unassembled WGS sequence"/>
</dbReference>
<dbReference type="Pfam" id="PF00583">
    <property type="entry name" value="Acetyltransf_1"/>
    <property type="match status" value="1"/>
</dbReference>
<evidence type="ECO:0000313" key="3">
    <source>
        <dbReference type="Proteomes" id="UP000611945"/>
    </source>
</evidence>
<gene>
    <name evidence="2" type="ORF">H9642_07300</name>
</gene>
<dbReference type="RefSeq" id="WP_251835759.1">
    <property type="nucleotide sequence ID" value="NZ_JACSQG010000002.1"/>
</dbReference>
<dbReference type="SUPFAM" id="SSF55729">
    <property type="entry name" value="Acyl-CoA N-acyltransferases (Nat)"/>
    <property type="match status" value="1"/>
</dbReference>
<reference evidence="2 3" key="1">
    <citation type="submission" date="2020-08" db="EMBL/GenBank/DDBJ databases">
        <title>A Genomic Blueprint of the Chicken Gut Microbiome.</title>
        <authorList>
            <person name="Gilroy R."/>
            <person name="Ravi A."/>
            <person name="Getino M."/>
            <person name="Pursley I."/>
            <person name="Horton D.L."/>
            <person name="Alikhan N.-F."/>
            <person name="Baker D."/>
            <person name="Gharbi K."/>
            <person name="Hall N."/>
            <person name="Watson M."/>
            <person name="Adriaenssens E.M."/>
            <person name="Foster-Nyarko E."/>
            <person name="Jarju S."/>
            <person name="Secka A."/>
            <person name="Antonio M."/>
            <person name="Oren A."/>
            <person name="Chaudhuri R."/>
            <person name="La Ragione R.M."/>
            <person name="Hildebrand F."/>
            <person name="Pallen M.J."/>
        </authorList>
    </citation>
    <scope>NUCLEOTIDE SEQUENCE [LARGE SCALE GENOMIC DNA]</scope>
    <source>
        <strain evidence="2 3">Sa2CUA2</strain>
    </source>
</reference>
<dbReference type="InterPro" id="IPR016181">
    <property type="entry name" value="Acyl_CoA_acyltransferase"/>
</dbReference>
<dbReference type="PROSITE" id="PS51186">
    <property type="entry name" value="GNAT"/>
    <property type="match status" value="1"/>
</dbReference>